<dbReference type="InterPro" id="IPR051458">
    <property type="entry name" value="Cyt/Met_Dipeptidase"/>
</dbReference>
<proteinExistence type="predicted"/>
<dbReference type="NCBIfam" id="NF006053">
    <property type="entry name" value="PRK08201.1"/>
    <property type="match status" value="1"/>
</dbReference>
<dbReference type="GO" id="GO:0006508">
    <property type="term" value="P:proteolysis"/>
    <property type="evidence" value="ECO:0007669"/>
    <property type="project" value="UniProtKB-KW"/>
</dbReference>
<reference evidence="6" key="1">
    <citation type="submission" date="2016-10" db="EMBL/GenBank/DDBJ databases">
        <authorList>
            <person name="Varghese N."/>
            <person name="Submissions S."/>
        </authorList>
    </citation>
    <scope>NUCLEOTIDE SEQUENCE [LARGE SCALE GENOMIC DNA]</scope>
    <source>
        <strain evidence="6">DSM 29303</strain>
    </source>
</reference>
<evidence type="ECO:0000259" key="4">
    <source>
        <dbReference type="Pfam" id="PF07687"/>
    </source>
</evidence>
<dbReference type="Pfam" id="PF01546">
    <property type="entry name" value="Peptidase_M20"/>
    <property type="match status" value="1"/>
</dbReference>
<evidence type="ECO:0000256" key="1">
    <source>
        <dbReference type="ARBA" id="ARBA00022670"/>
    </source>
</evidence>
<evidence type="ECO:0000256" key="3">
    <source>
        <dbReference type="ARBA" id="ARBA00022801"/>
    </source>
</evidence>
<dbReference type="Pfam" id="PF07687">
    <property type="entry name" value="M20_dimer"/>
    <property type="match status" value="1"/>
</dbReference>
<dbReference type="InterPro" id="IPR002933">
    <property type="entry name" value="Peptidase_M20"/>
</dbReference>
<evidence type="ECO:0000313" key="6">
    <source>
        <dbReference type="Proteomes" id="UP000182944"/>
    </source>
</evidence>
<keyword evidence="6" id="KW-1185">Reference proteome</keyword>
<keyword evidence="1" id="KW-0645">Protease</keyword>
<sequence>MKLLRKGMQMANDTRLDEVLAALDAGQPAALDRLKTFLRIPSVSTDPAYAPEVRRAAGWLRDELAALGFAAEVRETAGHPVVVARTAPDGSGARRLLFYGHYDVQPVDPIGLWTRDPFDPVVEDTPDGPVIRGRGASDDKGQLMTFVEACRAWKTAHGALPAGLTLLFEGEEESGSPNLMPFLQANAAEFATDLALICDTGMYADGRPAITTQLRGLMGEEIVVRAADRDLHSGMFGGLAANPIQILVNALAGIKDADGRVTLPGFYDGVEELSNQLRADWDDLGFDAGEYLSRVGLRHPVGETGRTGLEMVWNRPTFEINGISGGYAGDGFKTVLPAEARAKVSCRLVGTQDPEAIRAALQAHVRAHVPEDCSVEFHPHGSSQASRMDVSDPAFAAARAALNAEWGREAAFIGMGGSIPVAGDFQRLLDVDVMLIGFGRDNDRIHSPNEKYNLESFAKGARSWARILAALR</sequence>
<evidence type="ECO:0000256" key="2">
    <source>
        <dbReference type="ARBA" id="ARBA00022723"/>
    </source>
</evidence>
<dbReference type="AlphaFoldDB" id="A0A1H2X249"/>
<dbReference type="STRING" id="1545044.SAMN05444276_102352"/>
<feature type="domain" description="Peptidase M20 dimerisation" evidence="4">
    <location>
        <begin position="214"/>
        <end position="372"/>
    </location>
</feature>
<dbReference type="Proteomes" id="UP000182944">
    <property type="component" value="Unassembled WGS sequence"/>
</dbReference>
<dbReference type="GO" id="GO:0046872">
    <property type="term" value="F:metal ion binding"/>
    <property type="evidence" value="ECO:0007669"/>
    <property type="project" value="UniProtKB-KW"/>
</dbReference>
<dbReference type="GO" id="GO:0008233">
    <property type="term" value="F:peptidase activity"/>
    <property type="evidence" value="ECO:0007669"/>
    <property type="project" value="UniProtKB-KW"/>
</dbReference>
<protein>
    <submittedName>
        <fullName evidence="5">Acetylornithine deacetylase/Succinyl-diaminopimelate desuccinylase</fullName>
    </submittedName>
</protein>
<dbReference type="InterPro" id="IPR011650">
    <property type="entry name" value="Peptidase_M20_dimer"/>
</dbReference>
<dbReference type="PANTHER" id="PTHR43270:SF12">
    <property type="entry name" value="SUCCINYL-DIAMINOPIMELATE DESUCCINYLASE"/>
    <property type="match status" value="1"/>
</dbReference>
<keyword evidence="3" id="KW-0378">Hydrolase</keyword>
<dbReference type="SUPFAM" id="SSF53187">
    <property type="entry name" value="Zn-dependent exopeptidases"/>
    <property type="match status" value="1"/>
</dbReference>
<dbReference type="Gene3D" id="3.30.70.360">
    <property type="match status" value="1"/>
</dbReference>
<dbReference type="Gene3D" id="3.40.630.10">
    <property type="entry name" value="Zn peptidases"/>
    <property type="match status" value="1"/>
</dbReference>
<dbReference type="EMBL" id="FNNA01000002">
    <property type="protein sequence ID" value="SDW86905.1"/>
    <property type="molecule type" value="Genomic_DNA"/>
</dbReference>
<gene>
    <name evidence="5" type="ORF">SAMN05444276_102352</name>
</gene>
<organism evidence="5 6">
    <name type="scientific">Paracoccus sanguinis</name>
    <dbReference type="NCBI Taxonomy" id="1545044"/>
    <lineage>
        <taxon>Bacteria</taxon>
        <taxon>Pseudomonadati</taxon>
        <taxon>Pseudomonadota</taxon>
        <taxon>Alphaproteobacteria</taxon>
        <taxon>Rhodobacterales</taxon>
        <taxon>Paracoccaceae</taxon>
        <taxon>Paracoccus</taxon>
    </lineage>
</organism>
<dbReference type="NCBIfam" id="NF006579">
    <property type="entry name" value="PRK09104.1"/>
    <property type="match status" value="1"/>
</dbReference>
<keyword evidence="2" id="KW-0479">Metal-binding</keyword>
<dbReference type="PANTHER" id="PTHR43270">
    <property type="entry name" value="BETA-ALA-HIS DIPEPTIDASE"/>
    <property type="match status" value="1"/>
</dbReference>
<evidence type="ECO:0000313" key="5">
    <source>
        <dbReference type="EMBL" id="SDW86905.1"/>
    </source>
</evidence>
<accession>A0A1H2X249</accession>
<name>A0A1H2X249_9RHOB</name>